<feature type="compositionally biased region" description="Basic and acidic residues" evidence="1">
    <location>
        <begin position="76"/>
        <end position="101"/>
    </location>
</feature>
<feature type="transmembrane region" description="Helical" evidence="2">
    <location>
        <begin position="43"/>
        <end position="65"/>
    </location>
</feature>
<proteinExistence type="predicted"/>
<keyword evidence="2" id="KW-1133">Transmembrane helix</keyword>
<keyword evidence="2" id="KW-0812">Transmembrane</keyword>
<evidence type="ECO:0000313" key="3">
    <source>
        <dbReference type="EMBL" id="PZG29174.1"/>
    </source>
</evidence>
<dbReference type="Proteomes" id="UP000248544">
    <property type="component" value="Unassembled WGS sequence"/>
</dbReference>
<name>A0A2W2GQL9_9ACTN</name>
<comment type="caution">
    <text evidence="3">The sequence shown here is derived from an EMBL/GenBank/DDBJ whole genome shotgun (WGS) entry which is preliminary data.</text>
</comment>
<accession>A0A2W2GQL9</accession>
<sequence>MLGLLFMVVAVAAGVVVITTDTTATTTSITVMDTTVQLSATEVFLIGVAAAVVFVIGMGMMSGGLRRSLTLRRDLRRSQGEARRARRLEEEKRELERRLDTSEASDGAGRHAAAPTVPSQREVASATEEGDRLVAGRRRPTDPTA</sequence>
<gene>
    <name evidence="3" type="ORF">C1I98_32410</name>
</gene>
<evidence type="ECO:0000256" key="1">
    <source>
        <dbReference type="SAM" id="MobiDB-lite"/>
    </source>
</evidence>
<feature type="region of interest" description="Disordered" evidence="1">
    <location>
        <begin position="76"/>
        <end position="145"/>
    </location>
</feature>
<organism evidence="3 4">
    <name type="scientific">Spongiactinospora gelatinilytica</name>
    <dbReference type="NCBI Taxonomy" id="2666298"/>
    <lineage>
        <taxon>Bacteria</taxon>
        <taxon>Bacillati</taxon>
        <taxon>Actinomycetota</taxon>
        <taxon>Actinomycetes</taxon>
        <taxon>Streptosporangiales</taxon>
        <taxon>Streptosporangiaceae</taxon>
        <taxon>Spongiactinospora</taxon>
    </lineage>
</organism>
<reference evidence="3 4" key="1">
    <citation type="submission" date="2018-01" db="EMBL/GenBank/DDBJ databases">
        <title>Draft genome sequence of Sphaerisporangium sp. 7K107.</title>
        <authorList>
            <person name="Sahin N."/>
            <person name="Saygin H."/>
            <person name="Ay H."/>
        </authorList>
    </citation>
    <scope>NUCLEOTIDE SEQUENCE [LARGE SCALE GENOMIC DNA]</scope>
    <source>
        <strain evidence="3 4">7K107</strain>
    </source>
</reference>
<dbReference type="EMBL" id="POUA01000387">
    <property type="protein sequence ID" value="PZG29174.1"/>
    <property type="molecule type" value="Genomic_DNA"/>
</dbReference>
<protein>
    <recommendedName>
        <fullName evidence="5">Lipopolysaccharide assembly protein A domain-containing protein</fullName>
    </recommendedName>
</protein>
<evidence type="ECO:0000256" key="2">
    <source>
        <dbReference type="SAM" id="Phobius"/>
    </source>
</evidence>
<evidence type="ECO:0008006" key="5">
    <source>
        <dbReference type="Google" id="ProtNLM"/>
    </source>
</evidence>
<keyword evidence="4" id="KW-1185">Reference proteome</keyword>
<keyword evidence="2" id="KW-0472">Membrane</keyword>
<dbReference type="AlphaFoldDB" id="A0A2W2GQL9"/>
<evidence type="ECO:0000313" key="4">
    <source>
        <dbReference type="Proteomes" id="UP000248544"/>
    </source>
</evidence>